<dbReference type="GO" id="GO:0005634">
    <property type="term" value="C:nucleus"/>
    <property type="evidence" value="ECO:0007669"/>
    <property type="project" value="TreeGrafter"/>
</dbReference>
<feature type="compositionally biased region" description="Polar residues" evidence="1">
    <location>
        <begin position="92"/>
        <end position="108"/>
    </location>
</feature>
<feature type="compositionally biased region" description="Gly residues" evidence="1">
    <location>
        <begin position="413"/>
        <end position="423"/>
    </location>
</feature>
<dbReference type="AlphaFoldDB" id="A0A226DIK2"/>
<dbReference type="GO" id="GO:0005737">
    <property type="term" value="C:cytoplasm"/>
    <property type="evidence" value="ECO:0007669"/>
    <property type="project" value="TreeGrafter"/>
</dbReference>
<gene>
    <name evidence="3" type="ORF">Fcan01_19965</name>
</gene>
<name>A0A226DIK2_FOLCA</name>
<dbReference type="SMART" id="SM01233">
    <property type="entry name" value="HABP4_PAI-RBP1"/>
    <property type="match status" value="1"/>
</dbReference>
<feature type="compositionally biased region" description="Basic and acidic residues" evidence="1">
    <location>
        <begin position="187"/>
        <end position="196"/>
    </location>
</feature>
<dbReference type="GO" id="GO:0003723">
    <property type="term" value="F:RNA binding"/>
    <property type="evidence" value="ECO:0007669"/>
    <property type="project" value="InterPro"/>
</dbReference>
<feature type="compositionally biased region" description="Basic and acidic residues" evidence="1">
    <location>
        <begin position="339"/>
        <end position="361"/>
    </location>
</feature>
<feature type="compositionally biased region" description="Basic and acidic residues" evidence="1">
    <location>
        <begin position="240"/>
        <end position="255"/>
    </location>
</feature>
<dbReference type="STRING" id="158441.A0A226DIK2"/>
<dbReference type="OMA" id="GPRNENG"/>
<feature type="domain" description="Hyaluronan/mRNA-binding protein" evidence="2">
    <location>
        <begin position="187"/>
        <end position="297"/>
    </location>
</feature>
<evidence type="ECO:0000313" key="4">
    <source>
        <dbReference type="Proteomes" id="UP000198287"/>
    </source>
</evidence>
<dbReference type="OrthoDB" id="6022699at2759"/>
<evidence type="ECO:0000313" key="3">
    <source>
        <dbReference type="EMBL" id="OXA44960.1"/>
    </source>
</evidence>
<evidence type="ECO:0000259" key="2">
    <source>
        <dbReference type="SMART" id="SM01233"/>
    </source>
</evidence>
<organism evidence="3 4">
    <name type="scientific">Folsomia candida</name>
    <name type="common">Springtail</name>
    <dbReference type="NCBI Taxonomy" id="158441"/>
    <lineage>
        <taxon>Eukaryota</taxon>
        <taxon>Metazoa</taxon>
        <taxon>Ecdysozoa</taxon>
        <taxon>Arthropoda</taxon>
        <taxon>Hexapoda</taxon>
        <taxon>Collembola</taxon>
        <taxon>Entomobryomorpha</taxon>
        <taxon>Isotomoidea</taxon>
        <taxon>Isotomidae</taxon>
        <taxon>Proisotominae</taxon>
        <taxon>Folsomia</taxon>
    </lineage>
</organism>
<keyword evidence="4" id="KW-1185">Reference proteome</keyword>
<dbReference type="InterPro" id="IPR039764">
    <property type="entry name" value="HABP4/SERBP1-like"/>
</dbReference>
<sequence>MENAYGIGITNRFGCFLRRASSDSEDETEEVLMKSSDVAPKPKPKIAEKENQKVDGSAKLDKTNAAARKGIRDSNQKGNDAAKGQTGGVGNRTITANNDGGQQKQNRPPRTDRPPFDKERGMKFSEDDREERNNRRNRDDGSRGDAGDFGDRRGRGGGGGGGFRGERRGSGPRGGGGGGGMSRGGPRKREFDRQSGSDKSSGVKSVDKREGGGSRNWGTYKDEIEPETTLNTTVGEEPTDDKIEKDHTDEKKEEKTEGEEAVENGPAEPKLMTLEEWKAAQQPRQKPVFNLRKAGEGEDQAQWQNLTLKKKEKVVDQEEEEVEDEEEYDCPQRAGRQKQVLEIDFHFADSRRGGPSGERRGTGGRGRSSTGDRGSGMDRGGDRGERGGDRTGDRGERGGDRGGDRDRGERGGRGAPRGGGGFRGGRDSGEGGGFRGGFRGGRGGRDDRPTRQAAPRVDDVNDFPSLD</sequence>
<feature type="region of interest" description="Disordered" evidence="1">
    <location>
        <begin position="21"/>
        <end position="269"/>
    </location>
</feature>
<dbReference type="PANTHER" id="PTHR12299:SF17">
    <property type="entry name" value="AT19571P-RELATED"/>
    <property type="match status" value="1"/>
</dbReference>
<proteinExistence type="predicted"/>
<feature type="compositionally biased region" description="Gly residues" evidence="1">
    <location>
        <begin position="430"/>
        <end position="441"/>
    </location>
</feature>
<comment type="caution">
    <text evidence="3">The sequence shown here is derived from an EMBL/GenBank/DDBJ whole genome shotgun (WGS) entry which is preliminary data.</text>
</comment>
<dbReference type="EMBL" id="LNIX01000018">
    <property type="protein sequence ID" value="OXA44960.1"/>
    <property type="molecule type" value="Genomic_DNA"/>
</dbReference>
<dbReference type="Proteomes" id="UP000198287">
    <property type="component" value="Unassembled WGS sequence"/>
</dbReference>
<dbReference type="Pfam" id="PF04774">
    <property type="entry name" value="HABP4_PAI-RBP1"/>
    <property type="match status" value="1"/>
</dbReference>
<protein>
    <submittedName>
        <fullName evidence="3">Plasminogen activator inhibitor 1 RNA-binding protein</fullName>
    </submittedName>
</protein>
<evidence type="ECO:0000256" key="1">
    <source>
        <dbReference type="SAM" id="MobiDB-lite"/>
    </source>
</evidence>
<dbReference type="InterPro" id="IPR006861">
    <property type="entry name" value="HABP4_PAIRBP1-bd"/>
</dbReference>
<reference evidence="3 4" key="1">
    <citation type="submission" date="2015-12" db="EMBL/GenBank/DDBJ databases">
        <title>The genome of Folsomia candida.</title>
        <authorList>
            <person name="Faddeeva A."/>
            <person name="Derks M.F."/>
            <person name="Anvar Y."/>
            <person name="Smit S."/>
            <person name="Van Straalen N."/>
            <person name="Roelofs D."/>
        </authorList>
    </citation>
    <scope>NUCLEOTIDE SEQUENCE [LARGE SCALE GENOMIC DNA]</scope>
    <source>
        <strain evidence="3 4">VU population</strain>
        <tissue evidence="3">Whole body</tissue>
    </source>
</reference>
<feature type="compositionally biased region" description="Basic and acidic residues" evidence="1">
    <location>
        <begin position="109"/>
        <end position="154"/>
    </location>
</feature>
<dbReference type="PANTHER" id="PTHR12299">
    <property type="entry name" value="HYALURONIC ACID-BINDING PROTEIN 4"/>
    <property type="match status" value="1"/>
</dbReference>
<feature type="compositionally biased region" description="Acidic residues" evidence="1">
    <location>
        <begin position="317"/>
        <end position="329"/>
    </location>
</feature>
<accession>A0A226DIK2</accession>
<feature type="compositionally biased region" description="Gly residues" evidence="1">
    <location>
        <begin position="171"/>
        <end position="183"/>
    </location>
</feature>
<feature type="region of interest" description="Disordered" evidence="1">
    <location>
        <begin position="310"/>
        <end position="467"/>
    </location>
</feature>
<feature type="compositionally biased region" description="Basic and acidic residues" evidence="1">
    <location>
        <begin position="45"/>
        <end position="62"/>
    </location>
</feature>
<feature type="compositionally biased region" description="Basic and acidic residues" evidence="1">
    <location>
        <begin position="375"/>
        <end position="412"/>
    </location>
</feature>